<evidence type="ECO:0000313" key="12">
    <source>
        <dbReference type="EMBL" id="KZT01787.1"/>
    </source>
</evidence>
<dbReference type="Proteomes" id="UP000076871">
    <property type="component" value="Unassembled WGS sequence"/>
</dbReference>
<evidence type="ECO:0000256" key="3">
    <source>
        <dbReference type="ARBA" id="ARBA00022630"/>
    </source>
</evidence>
<feature type="binding site" evidence="8">
    <location>
        <begin position="530"/>
        <end position="531"/>
    </location>
    <ligand>
        <name>FAD</name>
        <dbReference type="ChEBI" id="CHEBI:57692"/>
    </ligand>
</feature>
<feature type="binding site" evidence="8">
    <location>
        <position position="245"/>
    </location>
    <ligand>
        <name>FAD</name>
        <dbReference type="ChEBI" id="CHEBI:57692"/>
    </ligand>
</feature>
<sequence>MSTKLASSADVADKKFDFVIIGGGTAGLALANKLSENKNVTVAVLEAGKAHLNDPLILNVNLWPFQMVQEEYNWMFTTVPQSKAANGQILWSRGKGLGGSTTMNLLMWTRPHREDIETIGRLGNPGWSWNRFYEYSKKTERYVPTEPVEPVPFKGVYKPQSVGHNGPIPISFAPTSSNAELPFQKSMQKSGFDVPSDTFSGEIAGTWKVPSIVDPETGHRSYSANGYLLPVIDRPNLKVLTEAYVTRVITSKKGDKVVAESVEFDYGEKIYKVNVGKEAILSAGTIKSPQILELSGIGDRKVLEKLGVAVQNHLPSVGENVGDKITAQVIVEMTAESNVVSSNLLADPAFHAKLRESLPGLKGDFPLLTTGVTFMPLQKFSNRADEIIAGLRSRISKATPELKEALEAQLRLLENDTVPDIEVITTPFILEPPVKDKAYILFALCLCHPFSRGSIHAKSVNAKDSPAIDPQYFTEPADLEILLDAVKFVRKVDEVPPFKDVVAREILPGPNVVTDDQMRETIKKNLATIWHTNGSLSMLPEGKGGAVDSKLKLYGTTNIRVVDMSVFPLPIGAHPQSAVYALAEQAGDVIKEEYKL</sequence>
<reference evidence="12 13" key="1">
    <citation type="journal article" date="2016" name="Mol. Biol. Evol.">
        <title>Comparative Genomics of Early-Diverging Mushroom-Forming Fungi Provides Insights into the Origins of Lignocellulose Decay Capabilities.</title>
        <authorList>
            <person name="Nagy L.G."/>
            <person name="Riley R."/>
            <person name="Tritt A."/>
            <person name="Adam C."/>
            <person name="Daum C."/>
            <person name="Floudas D."/>
            <person name="Sun H."/>
            <person name="Yadav J.S."/>
            <person name="Pangilinan J."/>
            <person name="Larsson K.H."/>
            <person name="Matsuura K."/>
            <person name="Barry K."/>
            <person name="Labutti K."/>
            <person name="Kuo R."/>
            <person name="Ohm R.A."/>
            <person name="Bhattacharya S.S."/>
            <person name="Shirouzu T."/>
            <person name="Yoshinaga Y."/>
            <person name="Martin F.M."/>
            <person name="Grigoriev I.V."/>
            <person name="Hibbett D.S."/>
        </authorList>
    </citation>
    <scope>NUCLEOTIDE SEQUENCE [LARGE SCALE GENOMIC DNA]</scope>
    <source>
        <strain evidence="12 13">93-53</strain>
    </source>
</reference>
<dbReference type="Pfam" id="PF05199">
    <property type="entry name" value="GMC_oxred_C"/>
    <property type="match status" value="1"/>
</dbReference>
<dbReference type="InParanoid" id="A0A165BWM8"/>
<keyword evidence="6" id="KW-0560">Oxidoreductase</keyword>
<dbReference type="PANTHER" id="PTHR11552:SF201">
    <property type="entry name" value="GLUCOSE-METHANOL-CHOLINE OXIDOREDUCTASE N-TERMINAL DOMAIN-CONTAINING PROTEIN"/>
    <property type="match status" value="1"/>
</dbReference>
<dbReference type="GO" id="GO:0050660">
    <property type="term" value="F:flavin adenine dinucleotide binding"/>
    <property type="evidence" value="ECO:0007669"/>
    <property type="project" value="InterPro"/>
</dbReference>
<gene>
    <name evidence="12" type="ORF">LAESUDRAFT_450609</name>
</gene>
<dbReference type="InterPro" id="IPR007867">
    <property type="entry name" value="GMC_OxRtase_C"/>
</dbReference>
<keyword evidence="3 9" id="KW-0285">Flavoprotein</keyword>
<evidence type="ECO:0000259" key="11">
    <source>
        <dbReference type="PROSITE" id="PS00624"/>
    </source>
</evidence>
<evidence type="ECO:0000256" key="6">
    <source>
        <dbReference type="ARBA" id="ARBA00023002"/>
    </source>
</evidence>
<evidence type="ECO:0000256" key="7">
    <source>
        <dbReference type="PIRSR" id="PIRSR000137-1"/>
    </source>
</evidence>
<dbReference type="PROSITE" id="PS00623">
    <property type="entry name" value="GMC_OXRED_1"/>
    <property type="match status" value="1"/>
</dbReference>
<evidence type="ECO:0000256" key="8">
    <source>
        <dbReference type="PIRSR" id="PIRSR000137-2"/>
    </source>
</evidence>
<dbReference type="PROSITE" id="PS00624">
    <property type="entry name" value="GMC_OXRED_2"/>
    <property type="match status" value="1"/>
</dbReference>
<protein>
    <submittedName>
        <fullName evidence="12">GMC oxidoreductase</fullName>
    </submittedName>
</protein>
<dbReference type="PIRSF" id="PIRSF000137">
    <property type="entry name" value="Alcohol_oxidase"/>
    <property type="match status" value="1"/>
</dbReference>
<dbReference type="SUPFAM" id="SSF51905">
    <property type="entry name" value="FAD/NAD(P)-binding domain"/>
    <property type="match status" value="1"/>
</dbReference>
<keyword evidence="5 8" id="KW-0274">FAD</keyword>
<evidence type="ECO:0000256" key="2">
    <source>
        <dbReference type="ARBA" id="ARBA00010790"/>
    </source>
</evidence>
<dbReference type="InterPro" id="IPR000172">
    <property type="entry name" value="GMC_OxRdtase_N"/>
</dbReference>
<name>A0A165BWM8_9APHY</name>
<dbReference type="GeneID" id="63819547"/>
<feature type="domain" description="Glucose-methanol-choline oxidoreductase N-terminal" evidence="10">
    <location>
        <begin position="94"/>
        <end position="117"/>
    </location>
</feature>
<comment type="similarity">
    <text evidence="2 9">Belongs to the GMC oxidoreductase family.</text>
</comment>
<comment type="cofactor">
    <cofactor evidence="1 8">
        <name>FAD</name>
        <dbReference type="ChEBI" id="CHEBI:57692"/>
    </cofactor>
</comment>
<feature type="active site" description="Proton donor" evidence="7">
    <location>
        <position position="531"/>
    </location>
</feature>
<evidence type="ECO:0000256" key="1">
    <source>
        <dbReference type="ARBA" id="ARBA00001974"/>
    </source>
</evidence>
<dbReference type="Pfam" id="PF00732">
    <property type="entry name" value="GMC_oxred_N"/>
    <property type="match status" value="1"/>
</dbReference>
<dbReference type="Gene3D" id="3.50.50.60">
    <property type="entry name" value="FAD/NAD(P)-binding domain"/>
    <property type="match status" value="1"/>
</dbReference>
<keyword evidence="4" id="KW-0732">Signal</keyword>
<dbReference type="EMBL" id="KV427659">
    <property type="protein sequence ID" value="KZT01787.1"/>
    <property type="molecule type" value="Genomic_DNA"/>
</dbReference>
<evidence type="ECO:0000256" key="9">
    <source>
        <dbReference type="RuleBase" id="RU003968"/>
    </source>
</evidence>
<dbReference type="OrthoDB" id="269227at2759"/>
<dbReference type="InterPro" id="IPR036188">
    <property type="entry name" value="FAD/NAD-bd_sf"/>
</dbReference>
<evidence type="ECO:0000256" key="4">
    <source>
        <dbReference type="ARBA" id="ARBA00022729"/>
    </source>
</evidence>
<accession>A0A165BWM8</accession>
<keyword evidence="13" id="KW-1185">Reference proteome</keyword>
<dbReference type="RefSeq" id="XP_040759527.1">
    <property type="nucleotide sequence ID" value="XM_040902516.1"/>
</dbReference>
<dbReference type="Gene3D" id="3.30.560.10">
    <property type="entry name" value="Glucose Oxidase, domain 3"/>
    <property type="match status" value="1"/>
</dbReference>
<evidence type="ECO:0000313" key="13">
    <source>
        <dbReference type="Proteomes" id="UP000076871"/>
    </source>
</evidence>
<dbReference type="AlphaFoldDB" id="A0A165BWM8"/>
<evidence type="ECO:0000259" key="10">
    <source>
        <dbReference type="PROSITE" id="PS00623"/>
    </source>
</evidence>
<dbReference type="SUPFAM" id="SSF54373">
    <property type="entry name" value="FAD-linked reductases, C-terminal domain"/>
    <property type="match status" value="1"/>
</dbReference>
<evidence type="ECO:0000256" key="5">
    <source>
        <dbReference type="ARBA" id="ARBA00022827"/>
    </source>
</evidence>
<dbReference type="GO" id="GO:0016614">
    <property type="term" value="F:oxidoreductase activity, acting on CH-OH group of donors"/>
    <property type="evidence" value="ECO:0007669"/>
    <property type="project" value="InterPro"/>
</dbReference>
<dbReference type="InterPro" id="IPR012132">
    <property type="entry name" value="GMC_OxRdtase"/>
</dbReference>
<proteinExistence type="inferred from homology"/>
<dbReference type="STRING" id="1314785.A0A165BWM8"/>
<organism evidence="12 13">
    <name type="scientific">Laetiporus sulphureus 93-53</name>
    <dbReference type="NCBI Taxonomy" id="1314785"/>
    <lineage>
        <taxon>Eukaryota</taxon>
        <taxon>Fungi</taxon>
        <taxon>Dikarya</taxon>
        <taxon>Basidiomycota</taxon>
        <taxon>Agaricomycotina</taxon>
        <taxon>Agaricomycetes</taxon>
        <taxon>Polyporales</taxon>
        <taxon>Laetiporus</taxon>
    </lineage>
</organism>
<feature type="active site" description="Proton acceptor" evidence="7">
    <location>
        <position position="574"/>
    </location>
</feature>
<dbReference type="PANTHER" id="PTHR11552">
    <property type="entry name" value="GLUCOSE-METHANOL-CHOLINE GMC OXIDOREDUCTASE"/>
    <property type="match status" value="1"/>
</dbReference>
<feature type="binding site" evidence="8">
    <location>
        <begin position="575"/>
        <end position="576"/>
    </location>
    <ligand>
        <name>FAD</name>
        <dbReference type="ChEBI" id="CHEBI:57692"/>
    </ligand>
</feature>
<feature type="domain" description="Glucose-methanol-choline oxidoreductase N-terminal" evidence="11">
    <location>
        <begin position="284"/>
        <end position="298"/>
    </location>
</feature>